<keyword evidence="5 7" id="KW-0653">Protein transport</keyword>
<dbReference type="AlphaFoldDB" id="A0A2A2LXZ4"/>
<feature type="compositionally biased region" description="Low complexity" evidence="9">
    <location>
        <begin position="235"/>
        <end position="246"/>
    </location>
</feature>
<feature type="compositionally biased region" description="Basic and acidic residues" evidence="9">
    <location>
        <begin position="9"/>
        <end position="23"/>
    </location>
</feature>
<dbReference type="InterPro" id="IPR017916">
    <property type="entry name" value="SB_dom"/>
</dbReference>
<dbReference type="CDD" id="cd11685">
    <property type="entry name" value="UEV_TSG101-like"/>
    <property type="match status" value="1"/>
</dbReference>
<dbReference type="SUPFAM" id="SSF140111">
    <property type="entry name" value="Endosomal sorting complex assembly domain"/>
    <property type="match status" value="1"/>
</dbReference>
<dbReference type="InterPro" id="IPR008883">
    <property type="entry name" value="UEV_N"/>
</dbReference>
<feature type="domain" description="UEV" evidence="11">
    <location>
        <begin position="56"/>
        <end position="199"/>
    </location>
</feature>
<accession>A0A2A2LXZ4</accession>
<evidence type="ECO:0000256" key="4">
    <source>
        <dbReference type="ARBA" id="ARBA00022753"/>
    </source>
</evidence>
<reference evidence="12 13" key="1">
    <citation type="journal article" date="2017" name="Curr. Biol.">
        <title>Genome architecture and evolution of a unichromosomal asexual nematode.</title>
        <authorList>
            <person name="Fradin H."/>
            <person name="Zegar C."/>
            <person name="Gutwein M."/>
            <person name="Lucas J."/>
            <person name="Kovtun M."/>
            <person name="Corcoran D."/>
            <person name="Baugh L.R."/>
            <person name="Kiontke K."/>
            <person name="Gunsalus K."/>
            <person name="Fitch D.H."/>
            <person name="Piano F."/>
        </authorList>
    </citation>
    <scope>NUCLEOTIDE SEQUENCE [LARGE SCALE GENOMIC DNA]</scope>
    <source>
        <strain evidence="12">PF1309</strain>
    </source>
</reference>
<dbReference type="PROSITE" id="PS51312">
    <property type="entry name" value="SB"/>
    <property type="match status" value="1"/>
</dbReference>
<dbReference type="PANTHER" id="PTHR23306:SF3">
    <property type="entry name" value="TUMOR SUPPRESSOR PROTEIN 101"/>
    <property type="match status" value="1"/>
</dbReference>
<feature type="region of interest" description="Disordered" evidence="9">
    <location>
        <begin position="1"/>
        <end position="38"/>
    </location>
</feature>
<evidence type="ECO:0000259" key="10">
    <source>
        <dbReference type="PROSITE" id="PS51312"/>
    </source>
</evidence>
<dbReference type="Pfam" id="PF09454">
    <property type="entry name" value="Vps23_core"/>
    <property type="match status" value="1"/>
</dbReference>
<evidence type="ECO:0000256" key="6">
    <source>
        <dbReference type="ARBA" id="ARBA00023054"/>
    </source>
</evidence>
<dbReference type="SUPFAM" id="SSF54495">
    <property type="entry name" value="UBC-like"/>
    <property type="match status" value="1"/>
</dbReference>
<evidence type="ECO:0000256" key="2">
    <source>
        <dbReference type="ARBA" id="ARBA00009594"/>
    </source>
</evidence>
<keyword evidence="3 7" id="KW-0813">Transport</keyword>
<comment type="subcellular location">
    <subcellularLocation>
        <location evidence="1">Endosome</location>
    </subcellularLocation>
</comment>
<comment type="similarity">
    <text evidence="2">Belongs to the ubiquitin-conjugating enzyme family. UEV subfamily.</text>
</comment>
<dbReference type="GO" id="GO:0043130">
    <property type="term" value="F:ubiquitin binding"/>
    <property type="evidence" value="ECO:0007669"/>
    <property type="project" value="TreeGrafter"/>
</dbReference>
<protein>
    <recommendedName>
        <fullName evidence="14">UEV domain-containing protein</fullName>
    </recommendedName>
</protein>
<proteinExistence type="inferred from homology"/>
<evidence type="ECO:0000256" key="5">
    <source>
        <dbReference type="ARBA" id="ARBA00022927"/>
    </source>
</evidence>
<keyword evidence="4" id="KW-0967">Endosome</keyword>
<dbReference type="Gene3D" id="6.10.140.820">
    <property type="match status" value="1"/>
</dbReference>
<dbReference type="Proteomes" id="UP000218231">
    <property type="component" value="Unassembled WGS sequence"/>
</dbReference>
<feature type="compositionally biased region" description="Low complexity" evidence="9">
    <location>
        <begin position="206"/>
        <end position="227"/>
    </location>
</feature>
<dbReference type="GO" id="GO:0000813">
    <property type="term" value="C:ESCRT I complex"/>
    <property type="evidence" value="ECO:0007669"/>
    <property type="project" value="TreeGrafter"/>
</dbReference>
<dbReference type="PROSITE" id="PS51322">
    <property type="entry name" value="UEV"/>
    <property type="match status" value="1"/>
</dbReference>
<dbReference type="PANTHER" id="PTHR23306">
    <property type="entry name" value="TUMOR SUSCEPTIBILITY GENE 101 PROTEIN-RELATED"/>
    <property type="match status" value="1"/>
</dbReference>
<dbReference type="InterPro" id="IPR037202">
    <property type="entry name" value="ESCRT_assembly_dom"/>
</dbReference>
<dbReference type="Gene3D" id="3.10.110.10">
    <property type="entry name" value="Ubiquitin Conjugating Enzyme"/>
    <property type="match status" value="1"/>
</dbReference>
<dbReference type="Pfam" id="PF05743">
    <property type="entry name" value="UEV"/>
    <property type="match status" value="1"/>
</dbReference>
<evidence type="ECO:0000259" key="11">
    <source>
        <dbReference type="PROSITE" id="PS51322"/>
    </source>
</evidence>
<keyword evidence="13" id="KW-1185">Reference proteome</keyword>
<name>A0A2A2LXZ4_9BILA</name>
<dbReference type="OrthoDB" id="306304at2759"/>
<evidence type="ECO:0000256" key="9">
    <source>
        <dbReference type="SAM" id="MobiDB-lite"/>
    </source>
</evidence>
<evidence type="ECO:0000256" key="3">
    <source>
        <dbReference type="ARBA" id="ARBA00022448"/>
    </source>
</evidence>
<feature type="compositionally biased region" description="Polar residues" evidence="9">
    <location>
        <begin position="28"/>
        <end position="37"/>
    </location>
</feature>
<evidence type="ECO:0000256" key="1">
    <source>
        <dbReference type="ARBA" id="ARBA00004177"/>
    </source>
</evidence>
<evidence type="ECO:0008006" key="14">
    <source>
        <dbReference type="Google" id="ProtNLM"/>
    </source>
</evidence>
<evidence type="ECO:0000256" key="8">
    <source>
        <dbReference type="SAM" id="Coils"/>
    </source>
</evidence>
<dbReference type="GO" id="GO:0015031">
    <property type="term" value="P:protein transport"/>
    <property type="evidence" value="ECO:0007669"/>
    <property type="project" value="UniProtKB-UniRule"/>
</dbReference>
<dbReference type="InterPro" id="IPR052070">
    <property type="entry name" value="ESCRT-I_UEV_domain"/>
</dbReference>
<gene>
    <name evidence="12" type="ORF">WR25_10940</name>
</gene>
<dbReference type="EMBL" id="LIAE01006334">
    <property type="protein sequence ID" value="PAV91121.1"/>
    <property type="molecule type" value="Genomic_DNA"/>
</dbReference>
<comment type="caution">
    <text evidence="12">The sequence shown here is derived from an EMBL/GenBank/DDBJ whole genome shotgun (WGS) entry which is preliminary data.</text>
</comment>
<evidence type="ECO:0000256" key="7">
    <source>
        <dbReference type="PROSITE-ProRule" id="PRU00644"/>
    </source>
</evidence>
<organism evidence="12 13">
    <name type="scientific">Diploscapter pachys</name>
    <dbReference type="NCBI Taxonomy" id="2018661"/>
    <lineage>
        <taxon>Eukaryota</taxon>
        <taxon>Metazoa</taxon>
        <taxon>Ecdysozoa</taxon>
        <taxon>Nematoda</taxon>
        <taxon>Chromadorea</taxon>
        <taxon>Rhabditida</taxon>
        <taxon>Rhabditina</taxon>
        <taxon>Rhabditomorpha</taxon>
        <taxon>Rhabditoidea</taxon>
        <taxon>Rhabditidae</taxon>
        <taxon>Diploscapter</taxon>
    </lineage>
</organism>
<dbReference type="STRING" id="2018661.A0A2A2LXZ4"/>
<dbReference type="InterPro" id="IPR016135">
    <property type="entry name" value="UBQ-conjugating_enzyme/RWD"/>
</dbReference>
<keyword evidence="6 8" id="KW-0175">Coiled coil</keyword>
<feature type="region of interest" description="Disordered" evidence="9">
    <location>
        <begin position="200"/>
        <end position="248"/>
    </location>
</feature>
<evidence type="ECO:0000313" key="12">
    <source>
        <dbReference type="EMBL" id="PAV91121.1"/>
    </source>
</evidence>
<feature type="coiled-coil region" evidence="8">
    <location>
        <begin position="319"/>
        <end position="350"/>
    </location>
</feature>
<evidence type="ECO:0000313" key="13">
    <source>
        <dbReference type="Proteomes" id="UP000218231"/>
    </source>
</evidence>
<dbReference type="GO" id="GO:0008333">
    <property type="term" value="P:endosome to lysosome transport"/>
    <property type="evidence" value="ECO:0007669"/>
    <property type="project" value="TreeGrafter"/>
</dbReference>
<sequence length="431" mass="47744">MMNRLRRSLSRERKANRDNDNSRKQSVRKNSGLSQLENLRHQSRSISVAAFPNAMSSQTVLQHLKTAGAKYADSAKEDILAALQQFKDLAPSTENFLFPDGKRKMSFRLSGTIPVPYKGNTYNIPVCVYLYDTHPYYAPVCYVRPTNNMVIKESEHVNKEGRVFLPYLNEWRFPGYDLNGLLQMMAMIFQEKCPVFAKSTGSSGQNSGTAAPTNSAAAATQNTAASNPPYPTTTPYPTSNPYTAPSANATPYPINTPFPTPVSGQNNPAYPPYANLPYPAYPMMNNPAASNLPVASASSSTPNYAQSDAIRQSLISAVEAKLRNKLQEKLEKFQDKKTELEKALADSQVDTSKGLAIDQVIDAAMPLYRQLLENYAADLACDDVIYSLGQALKKGSLTVPEYLKRVRDISRQQFIHRATMQKCRRTAGLTI</sequence>
<feature type="domain" description="SB" evidence="10">
    <location>
        <begin position="365"/>
        <end position="431"/>
    </location>
</feature>